<dbReference type="OrthoDB" id="9806505at2"/>
<dbReference type="eggNOG" id="COG0716">
    <property type="taxonomic scope" value="Bacteria"/>
</dbReference>
<comment type="caution">
    <text evidence="2">The sequence shown here is derived from an EMBL/GenBank/DDBJ whole genome shotgun (WGS) entry which is preliminary data.</text>
</comment>
<reference evidence="3" key="1">
    <citation type="submission" date="2015-07" db="EMBL/GenBank/DDBJ databases">
        <title>Near-Complete Genome Sequence of the Cellulolytic Bacterium Bacteroides (Pseudobacteroides) cellulosolvens ATCC 35603.</title>
        <authorList>
            <person name="Dassa B."/>
            <person name="Utturkar S.M."/>
            <person name="Klingeman D.M."/>
            <person name="Hurt R.A."/>
            <person name="Keller M."/>
            <person name="Xu J."/>
            <person name="Reddy Y.H.K."/>
            <person name="Borovok I."/>
            <person name="Grinberg I.R."/>
            <person name="Lamed R."/>
            <person name="Zhivin O."/>
            <person name="Bayer E.A."/>
            <person name="Brown S.D."/>
        </authorList>
    </citation>
    <scope>NUCLEOTIDE SEQUENCE [LARGE SCALE GENOMIC DNA]</scope>
    <source>
        <strain evidence="3">DSM 2933</strain>
    </source>
</reference>
<accession>A0A0L6JXY5</accession>
<dbReference type="Proteomes" id="UP000036923">
    <property type="component" value="Unassembled WGS sequence"/>
</dbReference>
<protein>
    <recommendedName>
        <fullName evidence="1">Flavodoxin-like domain-containing protein</fullName>
    </recommendedName>
</protein>
<dbReference type="InterPro" id="IPR008254">
    <property type="entry name" value="Flavodoxin/NO_synth"/>
</dbReference>
<feature type="domain" description="Flavodoxin-like" evidence="1">
    <location>
        <begin position="6"/>
        <end position="160"/>
    </location>
</feature>
<name>A0A0L6JXY5_9FIRM</name>
<dbReference type="Pfam" id="PF12682">
    <property type="entry name" value="Flavodoxin_4"/>
    <property type="match status" value="1"/>
</dbReference>
<dbReference type="RefSeq" id="WP_036939892.1">
    <property type="nucleotide sequence ID" value="NZ_JQKC01000010.1"/>
</dbReference>
<evidence type="ECO:0000259" key="1">
    <source>
        <dbReference type="PROSITE" id="PS50902"/>
    </source>
</evidence>
<evidence type="ECO:0000313" key="2">
    <source>
        <dbReference type="EMBL" id="KNY30312.1"/>
    </source>
</evidence>
<dbReference type="PROSITE" id="PS50902">
    <property type="entry name" value="FLAVODOXIN_LIKE"/>
    <property type="match status" value="1"/>
</dbReference>
<dbReference type="EMBL" id="LGTC01000001">
    <property type="protein sequence ID" value="KNY30312.1"/>
    <property type="molecule type" value="Genomic_DNA"/>
</dbReference>
<dbReference type="PANTHER" id="PTHR39201">
    <property type="entry name" value="EXPORTED PROTEIN-RELATED"/>
    <property type="match status" value="1"/>
</dbReference>
<dbReference type="GO" id="GO:0010181">
    <property type="term" value="F:FMN binding"/>
    <property type="evidence" value="ECO:0007669"/>
    <property type="project" value="InterPro"/>
</dbReference>
<dbReference type="Gene3D" id="3.40.50.360">
    <property type="match status" value="1"/>
</dbReference>
<gene>
    <name evidence="2" type="ORF">Bccel_5592</name>
</gene>
<dbReference type="AlphaFoldDB" id="A0A0L6JXY5"/>
<dbReference type="PANTHER" id="PTHR39201:SF1">
    <property type="entry name" value="FLAVODOXIN-LIKE DOMAIN-CONTAINING PROTEIN"/>
    <property type="match status" value="1"/>
</dbReference>
<organism evidence="2 3">
    <name type="scientific">Pseudobacteroides cellulosolvens ATCC 35603 = DSM 2933</name>
    <dbReference type="NCBI Taxonomy" id="398512"/>
    <lineage>
        <taxon>Bacteria</taxon>
        <taxon>Bacillati</taxon>
        <taxon>Bacillota</taxon>
        <taxon>Clostridia</taxon>
        <taxon>Eubacteriales</taxon>
        <taxon>Oscillospiraceae</taxon>
        <taxon>Pseudobacteroides</taxon>
    </lineage>
</organism>
<sequence>MSNNKSLVVYFSQSGNSKFIAETIAQEIKADTLEIKTRKSLPKATFFKLFIGGMQVIFKSKPELLPFDKNPTDYDLIIIGTPVWASSYASPLNTFFSKVQINGKKIALYCCCGGSQGKTFENMKNVLKGNQFLGELELKSPLNSKEESIRKTREWARTINS</sequence>
<dbReference type="InterPro" id="IPR029039">
    <property type="entry name" value="Flavoprotein-like_sf"/>
</dbReference>
<dbReference type="STRING" id="398512.Bccel_5592"/>
<dbReference type="GO" id="GO:0016651">
    <property type="term" value="F:oxidoreductase activity, acting on NAD(P)H"/>
    <property type="evidence" value="ECO:0007669"/>
    <property type="project" value="UniProtKB-ARBA"/>
</dbReference>
<evidence type="ECO:0000313" key="3">
    <source>
        <dbReference type="Proteomes" id="UP000036923"/>
    </source>
</evidence>
<keyword evidence="3" id="KW-1185">Reference proteome</keyword>
<dbReference type="SUPFAM" id="SSF52218">
    <property type="entry name" value="Flavoproteins"/>
    <property type="match status" value="1"/>
</dbReference>
<proteinExistence type="predicted"/>